<dbReference type="SUPFAM" id="SSF102405">
    <property type="entry name" value="MCP/YpsA-like"/>
    <property type="match status" value="1"/>
</dbReference>
<protein>
    <submittedName>
        <fullName evidence="1">Predicted rossmann fold nucleotide-binding protein</fullName>
    </submittedName>
</protein>
<gene>
    <name evidence="1" type="ordered locus">TTX_2107</name>
</gene>
<proteinExistence type="predicted"/>
<name>G4RMP3_THETK</name>
<dbReference type="InterPro" id="IPR041164">
    <property type="entry name" value="LDcluster4"/>
</dbReference>
<dbReference type="STRING" id="768679.TTX_2107"/>
<organism evidence="1 2">
    <name type="scientific">Thermoproteus tenax (strain ATCC 35583 / DSM 2078 / JCM 9277 / NBRC 100435 / Kra 1)</name>
    <dbReference type="NCBI Taxonomy" id="768679"/>
    <lineage>
        <taxon>Archaea</taxon>
        <taxon>Thermoproteota</taxon>
        <taxon>Thermoprotei</taxon>
        <taxon>Thermoproteales</taxon>
        <taxon>Thermoproteaceae</taxon>
        <taxon>Thermoproteus</taxon>
    </lineage>
</organism>
<dbReference type="GeneID" id="11262995"/>
<dbReference type="PATRIC" id="fig|768679.9.peg.2130"/>
<dbReference type="Gene3D" id="3.40.50.450">
    <property type="match status" value="1"/>
</dbReference>
<accession>G4RMP3</accession>
<evidence type="ECO:0000313" key="2">
    <source>
        <dbReference type="Proteomes" id="UP000002654"/>
    </source>
</evidence>
<dbReference type="Pfam" id="PF18306">
    <property type="entry name" value="LDcluster4"/>
    <property type="match status" value="1"/>
</dbReference>
<dbReference type="eggNOG" id="arCOG02431">
    <property type="taxonomic scope" value="Archaea"/>
</dbReference>
<dbReference type="AlphaFoldDB" id="G4RMP3"/>
<dbReference type="OrthoDB" id="9570at2157"/>
<keyword evidence="2" id="KW-1185">Reference proteome</keyword>
<dbReference type="PaxDb" id="768679-TTX_2107"/>
<dbReference type="RefSeq" id="WP_014127972.1">
    <property type="nucleotide sequence ID" value="NC_016070.1"/>
</dbReference>
<dbReference type="Proteomes" id="UP000002654">
    <property type="component" value="Chromosome"/>
</dbReference>
<dbReference type="EMBL" id="FN869859">
    <property type="protein sequence ID" value="CCC82719.1"/>
    <property type="molecule type" value="Genomic_DNA"/>
</dbReference>
<sequence>MKLAVAAHSTDSAEVAEKIAEFFDELTRCARPVVMVGGYWGLMRHVVDEALKRALPVVVFLPIEREDVELPEEAIGVRTGCEYRCRSVMLVRSSDVVVAFGGAAGTIIEILMGYAMGKPVFVLTGTGLATDNLPKAFSDYIDERRSSSVRYFSDPRDMAKAVCSSTAPRGIVEVG</sequence>
<reference evidence="1 2" key="1">
    <citation type="journal article" date="2011" name="PLoS ONE">
        <title>The complete genome sequence of Thermoproteus tenax: a physiologically versatile member of the Crenarchaeota.</title>
        <authorList>
            <person name="Siebers B."/>
            <person name="Zaparty M."/>
            <person name="Raddatz G."/>
            <person name="Tjaden B."/>
            <person name="Albers S.V."/>
            <person name="Bell S.D."/>
            <person name="Blombach F."/>
            <person name="Kletzin A."/>
            <person name="Kyrpides N."/>
            <person name="Lanz C."/>
            <person name="Plagens A."/>
            <person name="Rampp M."/>
            <person name="Rosinus A."/>
            <person name="von Jan M."/>
            <person name="Makarova K.S."/>
            <person name="Klenk H.P."/>
            <person name="Schuster S.C."/>
            <person name="Hensel R."/>
        </authorList>
    </citation>
    <scope>NUCLEOTIDE SEQUENCE [LARGE SCALE GENOMIC DNA]</scope>
    <source>
        <strain evidence="2">ATCC 35583 / DSM 2078 / JCM 9277 / NBRC 100435 / Kra 1</strain>
    </source>
</reference>
<evidence type="ECO:0000313" key="1">
    <source>
        <dbReference type="EMBL" id="CCC82719.1"/>
    </source>
</evidence>
<dbReference type="HOGENOM" id="CLU_107614_0_1_2"/>
<dbReference type="KEGG" id="ttn:TTX_2107"/>